<dbReference type="Gene3D" id="1.10.510.10">
    <property type="entry name" value="Transferase(Phosphotransferase) domain 1"/>
    <property type="match status" value="1"/>
</dbReference>
<dbReference type="PANTHER" id="PTHR44329">
    <property type="entry name" value="SERINE/THREONINE-PROTEIN KINASE TNNI3K-RELATED"/>
    <property type="match status" value="1"/>
</dbReference>
<evidence type="ECO:0000256" key="5">
    <source>
        <dbReference type="PROSITE-ProRule" id="PRU00339"/>
    </source>
</evidence>
<dbReference type="SUPFAM" id="SSF56112">
    <property type="entry name" value="Protein kinase-like (PK-like)"/>
    <property type="match status" value="1"/>
</dbReference>
<dbReference type="InterPro" id="IPR011990">
    <property type="entry name" value="TPR-like_helical_dom_sf"/>
</dbReference>
<evidence type="ECO:0000313" key="9">
    <source>
        <dbReference type="Proteomes" id="UP000054248"/>
    </source>
</evidence>
<name>A0A0C3KZX0_9AGAM</name>
<reference evidence="9" key="2">
    <citation type="submission" date="2015-01" db="EMBL/GenBank/DDBJ databases">
        <title>Evolutionary Origins and Diversification of the Mycorrhizal Mutualists.</title>
        <authorList>
            <consortium name="DOE Joint Genome Institute"/>
            <consortium name="Mycorrhizal Genomics Consortium"/>
            <person name="Kohler A."/>
            <person name="Kuo A."/>
            <person name="Nagy L.G."/>
            <person name="Floudas D."/>
            <person name="Copeland A."/>
            <person name="Barry K.W."/>
            <person name="Cichocki N."/>
            <person name="Veneault-Fourrey C."/>
            <person name="LaButti K."/>
            <person name="Lindquist E.A."/>
            <person name="Lipzen A."/>
            <person name="Lundell T."/>
            <person name="Morin E."/>
            <person name="Murat C."/>
            <person name="Riley R."/>
            <person name="Ohm R."/>
            <person name="Sun H."/>
            <person name="Tunlid A."/>
            <person name="Henrissat B."/>
            <person name="Grigoriev I.V."/>
            <person name="Hibbett D.S."/>
            <person name="Martin F."/>
        </authorList>
    </citation>
    <scope>NUCLEOTIDE SEQUENCE [LARGE SCALE GENOMIC DNA]</scope>
    <source>
        <strain evidence="9">MUT 4182</strain>
    </source>
</reference>
<keyword evidence="3" id="KW-0418">Kinase</keyword>
<dbReference type="GO" id="GO:0005524">
    <property type="term" value="F:ATP binding"/>
    <property type="evidence" value="ECO:0007669"/>
    <property type="project" value="UniProtKB-KW"/>
</dbReference>
<proteinExistence type="predicted"/>
<gene>
    <name evidence="8" type="ORF">M407DRAFT_23778</name>
</gene>
<keyword evidence="5" id="KW-0802">TPR repeat</keyword>
<keyword evidence="2" id="KW-0547">Nucleotide-binding</keyword>
<reference evidence="8 9" key="1">
    <citation type="submission" date="2014-04" db="EMBL/GenBank/DDBJ databases">
        <authorList>
            <consortium name="DOE Joint Genome Institute"/>
            <person name="Kuo A."/>
            <person name="Girlanda M."/>
            <person name="Perotto S."/>
            <person name="Kohler A."/>
            <person name="Nagy L.G."/>
            <person name="Floudas D."/>
            <person name="Copeland A."/>
            <person name="Barry K.W."/>
            <person name="Cichocki N."/>
            <person name="Veneault-Fourrey C."/>
            <person name="LaButti K."/>
            <person name="Lindquist E.A."/>
            <person name="Lipzen A."/>
            <person name="Lundell T."/>
            <person name="Morin E."/>
            <person name="Murat C."/>
            <person name="Sun H."/>
            <person name="Tunlid A."/>
            <person name="Henrissat B."/>
            <person name="Grigoriev I.V."/>
            <person name="Hibbett D.S."/>
            <person name="Martin F."/>
            <person name="Nordberg H.P."/>
            <person name="Cantor M.N."/>
            <person name="Hua S.X."/>
        </authorList>
    </citation>
    <scope>NUCLEOTIDE SEQUENCE [LARGE SCALE GENOMIC DNA]</scope>
    <source>
        <strain evidence="8 9">MUT 4182</strain>
    </source>
</reference>
<dbReference type="Pfam" id="PF00069">
    <property type="entry name" value="Pkinase"/>
    <property type="match status" value="1"/>
</dbReference>
<dbReference type="PROSITE" id="PS50005">
    <property type="entry name" value="TPR"/>
    <property type="match status" value="1"/>
</dbReference>
<organism evidence="8 9">
    <name type="scientific">Tulasnella calospora MUT 4182</name>
    <dbReference type="NCBI Taxonomy" id="1051891"/>
    <lineage>
        <taxon>Eukaryota</taxon>
        <taxon>Fungi</taxon>
        <taxon>Dikarya</taxon>
        <taxon>Basidiomycota</taxon>
        <taxon>Agaricomycotina</taxon>
        <taxon>Agaricomycetes</taxon>
        <taxon>Cantharellales</taxon>
        <taxon>Tulasnellaceae</taxon>
        <taxon>Tulasnella</taxon>
    </lineage>
</organism>
<dbReference type="Proteomes" id="UP000054248">
    <property type="component" value="Unassembled WGS sequence"/>
</dbReference>
<keyword evidence="4" id="KW-0067">ATP-binding</keyword>
<dbReference type="EMBL" id="KN823016">
    <property type="protein sequence ID" value="KIO26953.1"/>
    <property type="molecule type" value="Genomic_DNA"/>
</dbReference>
<evidence type="ECO:0000256" key="3">
    <source>
        <dbReference type="ARBA" id="ARBA00022777"/>
    </source>
</evidence>
<evidence type="ECO:0000313" key="8">
    <source>
        <dbReference type="EMBL" id="KIO26953.1"/>
    </source>
</evidence>
<feature type="compositionally biased region" description="Basic and acidic residues" evidence="6">
    <location>
        <begin position="636"/>
        <end position="645"/>
    </location>
</feature>
<evidence type="ECO:0000256" key="2">
    <source>
        <dbReference type="ARBA" id="ARBA00022741"/>
    </source>
</evidence>
<dbReference type="InterPro" id="IPR011009">
    <property type="entry name" value="Kinase-like_dom_sf"/>
</dbReference>
<dbReference type="HOGENOM" id="CLU_402907_0_0_1"/>
<protein>
    <recommendedName>
        <fullName evidence="7">Protein kinase domain-containing protein</fullName>
    </recommendedName>
</protein>
<dbReference type="AlphaFoldDB" id="A0A0C3KZX0"/>
<dbReference type="InterPro" id="IPR000719">
    <property type="entry name" value="Prot_kinase_dom"/>
</dbReference>
<evidence type="ECO:0000259" key="7">
    <source>
        <dbReference type="PROSITE" id="PS50011"/>
    </source>
</evidence>
<evidence type="ECO:0000256" key="4">
    <source>
        <dbReference type="ARBA" id="ARBA00022840"/>
    </source>
</evidence>
<dbReference type="SMART" id="SM00028">
    <property type="entry name" value="TPR"/>
    <property type="match status" value="2"/>
</dbReference>
<feature type="region of interest" description="Disordered" evidence="6">
    <location>
        <begin position="623"/>
        <end position="645"/>
    </location>
</feature>
<feature type="region of interest" description="Disordered" evidence="6">
    <location>
        <begin position="1"/>
        <end position="32"/>
    </location>
</feature>
<dbReference type="Gene3D" id="1.25.40.10">
    <property type="entry name" value="Tetratricopeptide repeat domain"/>
    <property type="match status" value="1"/>
</dbReference>
<feature type="domain" description="Protein kinase" evidence="7">
    <location>
        <begin position="62"/>
        <end position="370"/>
    </location>
</feature>
<dbReference type="Pfam" id="PF07714">
    <property type="entry name" value="PK_Tyr_Ser-Thr"/>
    <property type="match status" value="1"/>
</dbReference>
<dbReference type="InterPro" id="IPR001245">
    <property type="entry name" value="Ser-Thr/Tyr_kinase_cat_dom"/>
</dbReference>
<keyword evidence="9" id="KW-1185">Reference proteome</keyword>
<dbReference type="STRING" id="1051891.A0A0C3KZX0"/>
<dbReference type="GO" id="GO:0004674">
    <property type="term" value="F:protein serine/threonine kinase activity"/>
    <property type="evidence" value="ECO:0007669"/>
    <property type="project" value="TreeGrafter"/>
</dbReference>
<evidence type="ECO:0000256" key="6">
    <source>
        <dbReference type="SAM" id="MobiDB-lite"/>
    </source>
</evidence>
<sequence>MAHNPSALKLKRPRGNQIEEGRDLEFPNPKRPRHLCKTLPPARRINAEEIKFETRLSRENHHDRTKELALAIKAPHYLYTDPNPEVDPPVAVKKLRCGRNLEDHGLYEAFAAEVQLLLDLSHPNIGGLIGFVEEPEKDTAWIVSRWESGGNISEFLATGDWGIKIRVGLFMDTLAGVIYLHTQEPPICHGNLKSHNILVNSSSRAIITDLGSAHAVHRVKIPHEYRTPTDSEEGPATPSIYSAYTPIKISRLESQSVLVASKKLLQWIPPEVCLGLRKQMSLPGDIWALGWICCEIVTNNLPFSYVQCPAHRYKAPQVINWESPMAGGDEEIGTIGSLYSFMERCWSLNPNTRPISKECEIELKKMRLFVPSPELLHSNSPEIRSIPLLCALASRQYLQGSQESAMTLFHKALAIVRWPDDLQIVVDALANISSACCPLRNYSIMGSFWESHQDCVCHSNSQHQANMAHVLGSVYGLEVKFKDAEVSFILARDMYRLIPDTVGEARTSASLGLLYNAQERCDEALSCFKFAYNIFSFWDMEHEIAKTFMGLGEVFRLRGMHDNAERIFKKALEIYIGMDDDVGKAAALSEIDSAKSSQDVPSSRDTVTSDDIWEFTSDQELDATSLRNDSGGGSERSGDSATMKDETVLADRDPESNLEALVFSISSVAFSVNGSQQQVTTMI</sequence>
<evidence type="ECO:0000256" key="1">
    <source>
        <dbReference type="ARBA" id="ARBA00022679"/>
    </source>
</evidence>
<accession>A0A0C3KZX0</accession>
<dbReference type="InterPro" id="IPR019734">
    <property type="entry name" value="TPR_rpt"/>
</dbReference>
<keyword evidence="1" id="KW-0808">Transferase</keyword>
<dbReference type="PANTHER" id="PTHR44329:SF288">
    <property type="entry name" value="MITOGEN-ACTIVATED PROTEIN KINASE KINASE KINASE 20"/>
    <property type="match status" value="1"/>
</dbReference>
<dbReference type="PROSITE" id="PS50011">
    <property type="entry name" value="PROTEIN_KINASE_DOM"/>
    <property type="match status" value="1"/>
</dbReference>
<dbReference type="InterPro" id="IPR051681">
    <property type="entry name" value="Ser/Thr_Kinases-Pseudokinases"/>
</dbReference>
<feature type="repeat" description="TPR" evidence="5">
    <location>
        <begin position="545"/>
        <end position="578"/>
    </location>
</feature>
<dbReference type="SUPFAM" id="SSF48452">
    <property type="entry name" value="TPR-like"/>
    <property type="match status" value="1"/>
</dbReference>